<dbReference type="Proteomes" id="UP000190648">
    <property type="component" value="Unassembled WGS sequence"/>
</dbReference>
<evidence type="ECO:0000313" key="2">
    <source>
        <dbReference type="EMBL" id="OPJ81900.1"/>
    </source>
</evidence>
<evidence type="ECO:0000313" key="3">
    <source>
        <dbReference type="Proteomes" id="UP000190648"/>
    </source>
</evidence>
<reference evidence="2 3" key="1">
    <citation type="submission" date="2016-02" db="EMBL/GenBank/DDBJ databases">
        <title>Band-tailed pigeon sequencing and assembly.</title>
        <authorList>
            <person name="Soares A.E."/>
            <person name="Novak B.J."/>
            <person name="Rice E.S."/>
            <person name="O'Connell B."/>
            <person name="Chang D."/>
            <person name="Weber S."/>
            <person name="Shapiro B."/>
        </authorList>
    </citation>
    <scope>NUCLEOTIDE SEQUENCE [LARGE SCALE GENOMIC DNA]</scope>
    <source>
        <strain evidence="2">BTP2013</strain>
        <tissue evidence="2">Blood</tissue>
    </source>
</reference>
<dbReference type="AlphaFoldDB" id="A0A1V4KBN5"/>
<sequence>MRKSFRPPRLTRPRYSGRFKSREHRCPLRGTPDRTGHPPWAAWPGCRGSSDTRILRGHTDASYGRASSPRHFAALFVWKLWKTEG</sequence>
<protein>
    <submittedName>
        <fullName evidence="2">Uncharacterized protein</fullName>
    </submittedName>
</protein>
<evidence type="ECO:0000256" key="1">
    <source>
        <dbReference type="SAM" id="MobiDB-lite"/>
    </source>
</evidence>
<feature type="region of interest" description="Disordered" evidence="1">
    <location>
        <begin position="24"/>
        <end position="43"/>
    </location>
</feature>
<accession>A0A1V4KBN5</accession>
<dbReference type="EMBL" id="LSYS01003958">
    <property type="protein sequence ID" value="OPJ81900.1"/>
    <property type="molecule type" value="Genomic_DNA"/>
</dbReference>
<organism evidence="2 3">
    <name type="scientific">Patagioenas fasciata monilis</name>
    <dbReference type="NCBI Taxonomy" id="372326"/>
    <lineage>
        <taxon>Eukaryota</taxon>
        <taxon>Metazoa</taxon>
        <taxon>Chordata</taxon>
        <taxon>Craniata</taxon>
        <taxon>Vertebrata</taxon>
        <taxon>Euteleostomi</taxon>
        <taxon>Archelosauria</taxon>
        <taxon>Archosauria</taxon>
        <taxon>Dinosauria</taxon>
        <taxon>Saurischia</taxon>
        <taxon>Theropoda</taxon>
        <taxon>Coelurosauria</taxon>
        <taxon>Aves</taxon>
        <taxon>Neognathae</taxon>
        <taxon>Neoaves</taxon>
        <taxon>Columbimorphae</taxon>
        <taxon>Columbiformes</taxon>
        <taxon>Columbidae</taxon>
        <taxon>Patagioenas</taxon>
    </lineage>
</organism>
<keyword evidence="3" id="KW-1185">Reference proteome</keyword>
<name>A0A1V4KBN5_PATFA</name>
<comment type="caution">
    <text evidence="2">The sequence shown here is derived from an EMBL/GenBank/DDBJ whole genome shotgun (WGS) entry which is preliminary data.</text>
</comment>
<gene>
    <name evidence="2" type="ORF">AV530_014427</name>
</gene>
<proteinExistence type="predicted"/>